<feature type="transmembrane region" description="Helical" evidence="6">
    <location>
        <begin position="136"/>
        <end position="152"/>
    </location>
</feature>
<keyword evidence="5 6" id="KW-0472">Membrane</keyword>
<dbReference type="eggNOG" id="COG3714">
    <property type="taxonomic scope" value="Bacteria"/>
</dbReference>
<evidence type="ECO:0000313" key="7">
    <source>
        <dbReference type="EMBL" id="GAD50954.1"/>
    </source>
</evidence>
<dbReference type="InterPro" id="IPR012506">
    <property type="entry name" value="TMEM86B-like"/>
</dbReference>
<evidence type="ECO:0000256" key="4">
    <source>
        <dbReference type="ARBA" id="ARBA00022989"/>
    </source>
</evidence>
<dbReference type="AlphaFoldDB" id="U2ZZZ1"/>
<evidence type="ECO:0000256" key="6">
    <source>
        <dbReference type="SAM" id="Phobius"/>
    </source>
</evidence>
<feature type="transmembrane region" description="Helical" evidence="6">
    <location>
        <begin position="83"/>
        <end position="100"/>
    </location>
</feature>
<evidence type="ECO:0000256" key="5">
    <source>
        <dbReference type="ARBA" id="ARBA00023136"/>
    </source>
</evidence>
<sequence length="215" mass="23129">MPQRALAEKRPYLVASIVAAISYYVLRDAYISGISLALIKGAAIAFLAAYALSRHRGRDGRWVAAVMSVAALADVVIEFAPAGGGVLYFVTLLLAAGLFLTHRRAGTTATQGITAAALLLLTPLICWSLSQEPRIALYGLALGAMAGSAWISRFSRYHVGVGAVLFVAAAFLLIAQMRFLPHDSAAGWFIWPLYYCGQFLICTGIIQTLRRDHQA</sequence>
<gene>
    <name evidence="7" type="ORF">NT2_13_00410</name>
</gene>
<evidence type="ECO:0000256" key="1">
    <source>
        <dbReference type="ARBA" id="ARBA00004141"/>
    </source>
</evidence>
<accession>U2ZZZ1</accession>
<keyword evidence="8" id="KW-1185">Reference proteome</keyword>
<dbReference type="RefSeq" id="WP_021691772.1">
    <property type="nucleotide sequence ID" value="NZ_BASZ01000013.1"/>
</dbReference>
<name>U2ZZZ1_9SPHN</name>
<evidence type="ECO:0000256" key="2">
    <source>
        <dbReference type="ARBA" id="ARBA00007375"/>
    </source>
</evidence>
<evidence type="ECO:0008006" key="9">
    <source>
        <dbReference type="Google" id="ProtNLM"/>
    </source>
</evidence>
<keyword evidence="4 6" id="KW-1133">Transmembrane helix</keyword>
<comment type="subcellular location">
    <subcellularLocation>
        <location evidence="1">Membrane</location>
        <topology evidence="1">Multi-pass membrane protein</topology>
    </subcellularLocation>
</comment>
<reference evidence="7 8" key="1">
    <citation type="submission" date="2013-09" db="EMBL/GenBank/DDBJ databases">
        <title>Whole genome shotgun sequence of Novosphingobium tardaugens NBRC 16725.</title>
        <authorList>
            <person name="Isaki S."/>
            <person name="Hosoyama A."/>
            <person name="Tsuchikane K."/>
            <person name="Katsumata H."/>
            <person name="Ando Y."/>
            <person name="Yamazaki S."/>
            <person name="Fujita N."/>
        </authorList>
    </citation>
    <scope>NUCLEOTIDE SEQUENCE [LARGE SCALE GENOMIC DNA]</scope>
    <source>
        <strain evidence="7 8">NBRC 16725</strain>
    </source>
</reference>
<dbReference type="EMBL" id="BASZ01000013">
    <property type="protein sequence ID" value="GAD50954.1"/>
    <property type="molecule type" value="Genomic_DNA"/>
</dbReference>
<evidence type="ECO:0000313" key="8">
    <source>
        <dbReference type="Proteomes" id="UP000016568"/>
    </source>
</evidence>
<comment type="caution">
    <text evidence="7">The sequence shown here is derived from an EMBL/GenBank/DDBJ whole genome shotgun (WGS) entry which is preliminary data.</text>
</comment>
<keyword evidence="3 6" id="KW-0812">Transmembrane</keyword>
<comment type="similarity">
    <text evidence="2">Belongs to the TMEM86 family.</text>
</comment>
<proteinExistence type="inferred from homology"/>
<feature type="transmembrane region" description="Helical" evidence="6">
    <location>
        <begin position="33"/>
        <end position="53"/>
    </location>
</feature>
<dbReference type="Pfam" id="PF07947">
    <property type="entry name" value="YhhN"/>
    <property type="match status" value="1"/>
</dbReference>
<dbReference type="Proteomes" id="UP000016568">
    <property type="component" value="Unassembled WGS sequence"/>
</dbReference>
<feature type="transmembrane region" description="Helical" evidence="6">
    <location>
        <begin position="185"/>
        <end position="206"/>
    </location>
</feature>
<dbReference type="GO" id="GO:0016020">
    <property type="term" value="C:membrane"/>
    <property type="evidence" value="ECO:0007669"/>
    <property type="project" value="UniProtKB-SubCell"/>
</dbReference>
<feature type="transmembrane region" description="Helical" evidence="6">
    <location>
        <begin position="112"/>
        <end position="130"/>
    </location>
</feature>
<protein>
    <recommendedName>
        <fullName evidence="9">Lysoplasmalogenase</fullName>
    </recommendedName>
</protein>
<organism evidence="7 8">
    <name type="scientific">Caenibius tardaugens NBRC 16725</name>
    <dbReference type="NCBI Taxonomy" id="1219035"/>
    <lineage>
        <taxon>Bacteria</taxon>
        <taxon>Pseudomonadati</taxon>
        <taxon>Pseudomonadota</taxon>
        <taxon>Alphaproteobacteria</taxon>
        <taxon>Sphingomonadales</taxon>
        <taxon>Erythrobacteraceae</taxon>
        <taxon>Caenibius</taxon>
    </lineage>
</organism>
<evidence type="ECO:0000256" key="3">
    <source>
        <dbReference type="ARBA" id="ARBA00022692"/>
    </source>
</evidence>
<feature type="transmembrane region" description="Helical" evidence="6">
    <location>
        <begin position="159"/>
        <end position="179"/>
    </location>
</feature>